<dbReference type="GO" id="GO:0016301">
    <property type="term" value="F:kinase activity"/>
    <property type="evidence" value="ECO:0007669"/>
    <property type="project" value="UniProtKB-KW"/>
</dbReference>
<reference evidence="5 6" key="1">
    <citation type="journal article" date="2007" name="Genome Res.">
        <title>Genome characteristics of facultatively symbiotic Frankia sp. strains reflect host range and host plant biogeography.</title>
        <authorList>
            <person name="Normand P."/>
            <person name="Lapierre P."/>
            <person name="Tisa L.S."/>
            <person name="Gogarten J.P."/>
            <person name="Alloisio N."/>
            <person name="Bagnarol E."/>
            <person name="Bassi C.A."/>
            <person name="Berry A.M."/>
            <person name="Bickhart D.M."/>
            <person name="Choisne N."/>
            <person name="Couloux A."/>
            <person name="Cournoyer B."/>
            <person name="Cruveiller S."/>
            <person name="Daubin V."/>
            <person name="Demange N."/>
            <person name="Francino M.P."/>
            <person name="Goltsman E."/>
            <person name="Huang Y."/>
            <person name="Kopp O.R."/>
            <person name="Labarre L."/>
            <person name="Lapidus A."/>
            <person name="Lavire C."/>
            <person name="Marechal J."/>
            <person name="Martinez M."/>
            <person name="Mastronunzio J.E."/>
            <person name="Mullin B.C."/>
            <person name="Niemann J."/>
            <person name="Pujic P."/>
            <person name="Rawnsley T."/>
            <person name="Rouy Z."/>
            <person name="Schenowitz C."/>
            <person name="Sellstedt A."/>
            <person name="Tavares F."/>
            <person name="Tomkins J.P."/>
            <person name="Vallenet D."/>
            <person name="Valverde C."/>
            <person name="Wall L.G."/>
            <person name="Wang Y."/>
            <person name="Medigue C."/>
            <person name="Benson D.R."/>
        </authorList>
    </citation>
    <scope>NUCLEOTIDE SEQUENCE [LARGE SCALE GENOMIC DNA]</scope>
    <source>
        <strain evidence="6">DSM 45986 / CECT 9034 / ACN14a</strain>
    </source>
</reference>
<dbReference type="HOGENOM" id="CLU_000445_69_8_11"/>
<dbReference type="OrthoDB" id="3197131at2"/>
<feature type="modified residue" description="4-aspartylphosphate" evidence="2">
    <location>
        <position position="78"/>
    </location>
</feature>
<name>Q0RN09_FRAAA</name>
<dbReference type="CDD" id="cd00156">
    <property type="entry name" value="REC"/>
    <property type="match status" value="1"/>
</dbReference>
<dbReference type="eggNOG" id="COG3437">
    <property type="taxonomic scope" value="Bacteria"/>
</dbReference>
<organism evidence="5 6">
    <name type="scientific">Frankia alni (strain DSM 45986 / CECT 9034 / ACN14a)</name>
    <dbReference type="NCBI Taxonomy" id="326424"/>
    <lineage>
        <taxon>Bacteria</taxon>
        <taxon>Bacillati</taxon>
        <taxon>Actinomycetota</taxon>
        <taxon>Actinomycetes</taxon>
        <taxon>Frankiales</taxon>
        <taxon>Frankiaceae</taxon>
        <taxon>Frankia</taxon>
    </lineage>
</organism>
<dbReference type="PANTHER" id="PTHR44591:SF3">
    <property type="entry name" value="RESPONSE REGULATORY DOMAIN-CONTAINING PROTEIN"/>
    <property type="match status" value="1"/>
</dbReference>
<dbReference type="Gene3D" id="3.40.50.2300">
    <property type="match status" value="1"/>
</dbReference>
<dbReference type="InterPro" id="IPR050595">
    <property type="entry name" value="Bact_response_regulator"/>
</dbReference>
<evidence type="ECO:0000313" key="6">
    <source>
        <dbReference type="Proteomes" id="UP000000657"/>
    </source>
</evidence>
<keyword evidence="5" id="KW-0808">Transferase</keyword>
<feature type="region of interest" description="Disordered" evidence="3">
    <location>
        <begin position="1"/>
        <end position="26"/>
    </location>
</feature>
<evidence type="ECO:0000313" key="5">
    <source>
        <dbReference type="EMBL" id="CAJ61086.1"/>
    </source>
</evidence>
<gene>
    <name evidence="5" type="ordered locus">FRAAL2437</name>
</gene>
<sequence length="151" mass="16459">MTTNVTSPGPSTAQQRSEPAPKRSGQTILVADDEDAMREIMRRVLTRNGYHVLTAPSAVEACTIAIEHVGEIDLLLTDVIMPRMQGRELANRIKAGRPAIRVLYMSGYPHPVLTAQGKLEADVYLLEKPFTGPVLLDKVREVLDGSPPAST</sequence>
<dbReference type="SMART" id="SM00448">
    <property type="entry name" value="REC"/>
    <property type="match status" value="1"/>
</dbReference>
<accession>Q0RN09</accession>
<proteinExistence type="predicted"/>
<keyword evidence="6" id="KW-1185">Reference proteome</keyword>
<dbReference type="SUPFAM" id="SSF52172">
    <property type="entry name" value="CheY-like"/>
    <property type="match status" value="1"/>
</dbReference>
<dbReference type="RefSeq" id="WP_011603595.1">
    <property type="nucleotide sequence ID" value="NC_008278.1"/>
</dbReference>
<feature type="compositionally biased region" description="Polar residues" evidence="3">
    <location>
        <begin position="1"/>
        <end position="17"/>
    </location>
</feature>
<evidence type="ECO:0000256" key="3">
    <source>
        <dbReference type="SAM" id="MobiDB-lite"/>
    </source>
</evidence>
<dbReference type="InterPro" id="IPR001789">
    <property type="entry name" value="Sig_transdc_resp-reg_receiver"/>
</dbReference>
<feature type="domain" description="Response regulatory" evidence="4">
    <location>
        <begin position="27"/>
        <end position="143"/>
    </location>
</feature>
<keyword evidence="1 2" id="KW-0597">Phosphoprotein</keyword>
<dbReference type="GO" id="GO:0000160">
    <property type="term" value="P:phosphorelay signal transduction system"/>
    <property type="evidence" value="ECO:0007669"/>
    <property type="project" value="InterPro"/>
</dbReference>
<dbReference type="EMBL" id="CT573213">
    <property type="protein sequence ID" value="CAJ61086.1"/>
    <property type="molecule type" value="Genomic_DNA"/>
</dbReference>
<keyword evidence="5" id="KW-0418">Kinase</keyword>
<dbReference type="PROSITE" id="PS50110">
    <property type="entry name" value="RESPONSE_REGULATORY"/>
    <property type="match status" value="1"/>
</dbReference>
<dbReference type="PANTHER" id="PTHR44591">
    <property type="entry name" value="STRESS RESPONSE REGULATOR PROTEIN 1"/>
    <property type="match status" value="1"/>
</dbReference>
<dbReference type="KEGG" id="fal:FRAAL2437"/>
<dbReference type="Pfam" id="PF00072">
    <property type="entry name" value="Response_reg"/>
    <property type="match status" value="1"/>
</dbReference>
<evidence type="ECO:0000256" key="1">
    <source>
        <dbReference type="ARBA" id="ARBA00022553"/>
    </source>
</evidence>
<evidence type="ECO:0000256" key="2">
    <source>
        <dbReference type="PROSITE-ProRule" id="PRU00169"/>
    </source>
</evidence>
<protein>
    <submittedName>
        <fullName evidence="5">Sensory box histidine kinase/response regulator (Partial)</fullName>
    </submittedName>
</protein>
<dbReference type="Proteomes" id="UP000000657">
    <property type="component" value="Chromosome"/>
</dbReference>
<evidence type="ECO:0000259" key="4">
    <source>
        <dbReference type="PROSITE" id="PS50110"/>
    </source>
</evidence>
<dbReference type="AlphaFoldDB" id="Q0RN09"/>
<dbReference type="InterPro" id="IPR011006">
    <property type="entry name" value="CheY-like_superfamily"/>
</dbReference>
<dbReference type="STRING" id="326424.FRAAL2437"/>